<name>A0A0E0F4M5_9ORYZ</name>
<dbReference type="AlphaFoldDB" id="A0A0E0F4M5"/>
<feature type="region of interest" description="Disordered" evidence="1">
    <location>
        <begin position="25"/>
        <end position="51"/>
    </location>
</feature>
<dbReference type="eggNOG" id="ENOG502R5TC">
    <property type="taxonomic scope" value="Eukaryota"/>
</dbReference>
<accession>A0A0E0F4M5</accession>
<evidence type="ECO:0000256" key="1">
    <source>
        <dbReference type="SAM" id="MobiDB-lite"/>
    </source>
</evidence>
<feature type="compositionally biased region" description="Acidic residues" evidence="1">
    <location>
        <begin position="91"/>
        <end position="110"/>
    </location>
</feature>
<keyword evidence="3" id="KW-1185">Reference proteome</keyword>
<feature type="region of interest" description="Disordered" evidence="1">
    <location>
        <begin position="90"/>
        <end position="114"/>
    </location>
</feature>
<evidence type="ECO:0000313" key="2">
    <source>
        <dbReference type="EnsemblPlants" id="OMERI11G08320.1"/>
    </source>
</evidence>
<reference evidence="2" key="2">
    <citation type="submission" date="2018-05" db="EMBL/GenBank/DDBJ databases">
        <title>OmerRS3 (Oryza meridionalis Reference Sequence Version 3).</title>
        <authorList>
            <person name="Zhang J."/>
            <person name="Kudrna D."/>
            <person name="Lee S."/>
            <person name="Talag J."/>
            <person name="Welchert J."/>
            <person name="Wing R.A."/>
        </authorList>
    </citation>
    <scope>NUCLEOTIDE SEQUENCE [LARGE SCALE GENOMIC DNA]</scope>
    <source>
        <strain evidence="2">cv. OR44</strain>
    </source>
</reference>
<protein>
    <submittedName>
        <fullName evidence="2">Uncharacterized protein</fullName>
    </submittedName>
</protein>
<evidence type="ECO:0000313" key="3">
    <source>
        <dbReference type="Proteomes" id="UP000008021"/>
    </source>
</evidence>
<sequence length="273" mass="30373">MARKISGEEQGQWIEPVDGAIAAGAEANVAKEQQPYQQGSSDGYGEGLLFGSAEEPDAGGRGAVSWWCWFLAPSDLLQWRWSFKNSHQQEPLEEVNEAEEAVDEDNDEQDATGVATSLTGSSAGYLALARVPFIACGAEGGHRPPLPVNRPAPYATALVRLGTILHCHRILLRRLRREVVIDERSQRLPVTHLYVPLFHCFTIVTWICSSRIWLFLPLHSAAQFRSKNSQSITVNYCRSDAKLLLIAYPVCPGLHISFTPKHVRISTIMPMYY</sequence>
<reference evidence="2" key="1">
    <citation type="submission" date="2015-04" db="UniProtKB">
        <authorList>
            <consortium name="EnsemblPlants"/>
        </authorList>
    </citation>
    <scope>IDENTIFICATION</scope>
</reference>
<proteinExistence type="predicted"/>
<dbReference type="Gramene" id="OMERI11G08320.1">
    <property type="protein sequence ID" value="OMERI11G08320.1"/>
    <property type="gene ID" value="OMERI11G08320"/>
</dbReference>
<dbReference type="HOGENOM" id="CLU_1020760_0_0_1"/>
<organism evidence="2">
    <name type="scientific">Oryza meridionalis</name>
    <dbReference type="NCBI Taxonomy" id="40149"/>
    <lineage>
        <taxon>Eukaryota</taxon>
        <taxon>Viridiplantae</taxon>
        <taxon>Streptophyta</taxon>
        <taxon>Embryophyta</taxon>
        <taxon>Tracheophyta</taxon>
        <taxon>Spermatophyta</taxon>
        <taxon>Magnoliopsida</taxon>
        <taxon>Liliopsida</taxon>
        <taxon>Poales</taxon>
        <taxon>Poaceae</taxon>
        <taxon>BOP clade</taxon>
        <taxon>Oryzoideae</taxon>
        <taxon>Oryzeae</taxon>
        <taxon>Oryzinae</taxon>
        <taxon>Oryza</taxon>
    </lineage>
</organism>
<dbReference type="EnsemblPlants" id="OMERI11G08320.1">
    <property type="protein sequence ID" value="OMERI11G08320.1"/>
    <property type="gene ID" value="OMERI11G08320"/>
</dbReference>
<dbReference type="Proteomes" id="UP000008021">
    <property type="component" value="Chromosome 11"/>
</dbReference>